<accession>A0A9X1D9R4</accession>
<proteinExistence type="predicted"/>
<protein>
    <submittedName>
        <fullName evidence="1">Uncharacterized protein</fullName>
    </submittedName>
</protein>
<comment type="caution">
    <text evidence="1">The sequence shown here is derived from an EMBL/GenBank/DDBJ whole genome shotgun (WGS) entry which is preliminary data.</text>
</comment>
<sequence length="194" mass="20807">MAIVTLMSRPTFPQNAILAAVALLVAGCEQSRAPDPPLNTSRISAKIVPASSTGPISAGGVDIPLNLPQPGIYGDVTDDKASGTRIGFEVEIHRGPAQTVDFTSCEGECIDVNHAEYRIEGNALRVAYPEARVDGFGQTLPPVMHNFRLARSGDDVEIQAAWVPGGSTILKRLNERFGLRLAEDYQRKALVAQK</sequence>
<evidence type="ECO:0000313" key="1">
    <source>
        <dbReference type="EMBL" id="MBT2185994.1"/>
    </source>
</evidence>
<dbReference type="AlphaFoldDB" id="A0A9X1D9R4"/>
<name>A0A9X1D9R4_9SPHN</name>
<reference evidence="1" key="1">
    <citation type="submission" date="2021-05" db="EMBL/GenBank/DDBJ databases">
        <title>Genome of Sphingobium sp. strain.</title>
        <authorList>
            <person name="Fan R."/>
        </authorList>
    </citation>
    <scope>NUCLEOTIDE SEQUENCE</scope>
    <source>
        <strain evidence="1">H33</strain>
    </source>
</reference>
<evidence type="ECO:0000313" key="2">
    <source>
        <dbReference type="Proteomes" id="UP001138757"/>
    </source>
</evidence>
<gene>
    <name evidence="1" type="ORF">KK488_03445</name>
</gene>
<dbReference type="Proteomes" id="UP001138757">
    <property type="component" value="Unassembled WGS sequence"/>
</dbReference>
<dbReference type="EMBL" id="JAHGAW010000002">
    <property type="protein sequence ID" value="MBT2185994.1"/>
    <property type="molecule type" value="Genomic_DNA"/>
</dbReference>
<keyword evidence="2" id="KW-1185">Reference proteome</keyword>
<organism evidence="1 2">
    <name type="scientific">Sphingobium nicotianae</name>
    <dbReference type="NCBI Taxonomy" id="2782607"/>
    <lineage>
        <taxon>Bacteria</taxon>
        <taxon>Pseudomonadati</taxon>
        <taxon>Pseudomonadota</taxon>
        <taxon>Alphaproteobacteria</taxon>
        <taxon>Sphingomonadales</taxon>
        <taxon>Sphingomonadaceae</taxon>
        <taxon>Sphingobium</taxon>
    </lineage>
</organism>